<sequence>MKVTLNSFITKGSMHQKMIERKKEFKKNGLQSSGWPQAVSLRSTPHTTKRTGLPEKSGLALPALQSGPSLK</sequence>
<evidence type="ECO:0000256" key="1">
    <source>
        <dbReference type="SAM" id="MobiDB-lite"/>
    </source>
</evidence>
<reference evidence="3" key="1">
    <citation type="submission" date="2016-10" db="EMBL/GenBank/DDBJ databases">
        <authorList>
            <person name="Varghese N."/>
            <person name="Submissions S."/>
        </authorList>
    </citation>
    <scope>NUCLEOTIDE SEQUENCE [LARGE SCALE GENOMIC DNA]</scope>
    <source>
        <strain evidence="3">IBRC-M 10761</strain>
    </source>
</reference>
<accession>A0A1H7A3G2</accession>
<dbReference type="AlphaFoldDB" id="A0A1H7A3G2"/>
<name>A0A1H7A3G2_9BACT</name>
<feature type="region of interest" description="Disordered" evidence="1">
    <location>
        <begin position="24"/>
        <end position="71"/>
    </location>
</feature>
<feature type="compositionally biased region" description="Polar residues" evidence="1">
    <location>
        <begin position="29"/>
        <end position="46"/>
    </location>
</feature>
<dbReference type="Proteomes" id="UP000199403">
    <property type="component" value="Unassembled WGS sequence"/>
</dbReference>
<evidence type="ECO:0000313" key="2">
    <source>
        <dbReference type="EMBL" id="SEJ56400.1"/>
    </source>
</evidence>
<keyword evidence="3" id="KW-1185">Reference proteome</keyword>
<dbReference type="EMBL" id="FNZH01000005">
    <property type="protein sequence ID" value="SEJ56400.1"/>
    <property type="molecule type" value="Genomic_DNA"/>
</dbReference>
<evidence type="ECO:0000313" key="3">
    <source>
        <dbReference type="Proteomes" id="UP000199403"/>
    </source>
</evidence>
<gene>
    <name evidence="2" type="ORF">SAMN05192553_105111</name>
</gene>
<protein>
    <submittedName>
        <fullName evidence="2">Uncharacterized protein</fullName>
    </submittedName>
</protein>
<proteinExistence type="predicted"/>
<organism evidence="2 3">
    <name type="scientific">Cyclobacterium xiamenense</name>
    <dbReference type="NCBI Taxonomy" id="1297121"/>
    <lineage>
        <taxon>Bacteria</taxon>
        <taxon>Pseudomonadati</taxon>
        <taxon>Bacteroidota</taxon>
        <taxon>Cytophagia</taxon>
        <taxon>Cytophagales</taxon>
        <taxon>Cyclobacteriaceae</taxon>
        <taxon>Cyclobacterium</taxon>
    </lineage>
</organism>